<protein>
    <submittedName>
        <fullName evidence="2">Uncharacterized protein</fullName>
    </submittedName>
</protein>
<dbReference type="Proteomes" id="UP000799764">
    <property type="component" value="Unassembled WGS sequence"/>
</dbReference>
<feature type="region of interest" description="Disordered" evidence="1">
    <location>
        <begin position="67"/>
        <end position="102"/>
    </location>
</feature>
<evidence type="ECO:0000313" key="3">
    <source>
        <dbReference type="Proteomes" id="UP000799764"/>
    </source>
</evidence>
<evidence type="ECO:0000256" key="1">
    <source>
        <dbReference type="SAM" id="MobiDB-lite"/>
    </source>
</evidence>
<feature type="compositionally biased region" description="Polar residues" evidence="1">
    <location>
        <begin position="67"/>
        <end position="83"/>
    </location>
</feature>
<dbReference type="EMBL" id="MU001503">
    <property type="protein sequence ID" value="KAF2442782.1"/>
    <property type="molecule type" value="Genomic_DNA"/>
</dbReference>
<dbReference type="OrthoDB" id="3797170at2759"/>
<comment type="caution">
    <text evidence="2">The sequence shown here is derived from an EMBL/GenBank/DDBJ whole genome shotgun (WGS) entry which is preliminary data.</text>
</comment>
<name>A0A9P4PF61_9PLEO</name>
<feature type="region of interest" description="Disordered" evidence="1">
    <location>
        <begin position="1"/>
        <end position="41"/>
    </location>
</feature>
<gene>
    <name evidence="2" type="ORF">P171DRAFT_486761</name>
</gene>
<dbReference type="AlphaFoldDB" id="A0A9P4PF61"/>
<feature type="compositionally biased region" description="Basic and acidic residues" evidence="1">
    <location>
        <begin position="87"/>
        <end position="102"/>
    </location>
</feature>
<keyword evidence="3" id="KW-1185">Reference proteome</keyword>
<accession>A0A9P4PF61</accession>
<evidence type="ECO:0000313" key="2">
    <source>
        <dbReference type="EMBL" id="KAF2442782.1"/>
    </source>
</evidence>
<sequence>MFLGRDRSTESASPPPDEILDEGGGPPFPFYIPTPEETPAQEEIEMDCTPDCTLNIDYLTLLLRPPSASSAGSDLSWTPTPQTIVDDASKDSQDGLPTEADKDLNVDDATDVEDKIVSVPFSYEDGDGVRRECRVDVGGAELLAGQKQGYAYVGTEHEETEEEVIAREEKAKKIGWMEGWLARLNPAKHQVKPKKWVRDGKGGGCWVAVDNDKSLRVVVEWKKARLEEGRWFVESDVVEREDMRLEKLSSPPLRYKLEVTRPRARHVPGGEENMDPLTRRASRFQPPLVGRFSVEQEMLLMGKTDSR</sequence>
<reference evidence="2" key="1">
    <citation type="journal article" date="2020" name="Stud. Mycol.">
        <title>101 Dothideomycetes genomes: a test case for predicting lifestyles and emergence of pathogens.</title>
        <authorList>
            <person name="Haridas S."/>
            <person name="Albert R."/>
            <person name="Binder M."/>
            <person name="Bloem J."/>
            <person name="Labutti K."/>
            <person name="Salamov A."/>
            <person name="Andreopoulos B."/>
            <person name="Baker S."/>
            <person name="Barry K."/>
            <person name="Bills G."/>
            <person name="Bluhm B."/>
            <person name="Cannon C."/>
            <person name="Castanera R."/>
            <person name="Culley D."/>
            <person name="Daum C."/>
            <person name="Ezra D."/>
            <person name="Gonzalez J."/>
            <person name="Henrissat B."/>
            <person name="Kuo A."/>
            <person name="Liang C."/>
            <person name="Lipzen A."/>
            <person name="Lutzoni F."/>
            <person name="Magnuson J."/>
            <person name="Mondo S."/>
            <person name="Nolan M."/>
            <person name="Ohm R."/>
            <person name="Pangilinan J."/>
            <person name="Park H.-J."/>
            <person name="Ramirez L."/>
            <person name="Alfaro M."/>
            <person name="Sun H."/>
            <person name="Tritt A."/>
            <person name="Yoshinaga Y."/>
            <person name="Zwiers L.-H."/>
            <person name="Turgeon B."/>
            <person name="Goodwin S."/>
            <person name="Spatafora J."/>
            <person name="Crous P."/>
            <person name="Grigoriev I."/>
        </authorList>
    </citation>
    <scope>NUCLEOTIDE SEQUENCE</scope>
    <source>
        <strain evidence="2">CBS 690.94</strain>
    </source>
</reference>
<proteinExistence type="predicted"/>
<organism evidence="2 3">
    <name type="scientific">Karstenula rhodostoma CBS 690.94</name>
    <dbReference type="NCBI Taxonomy" id="1392251"/>
    <lineage>
        <taxon>Eukaryota</taxon>
        <taxon>Fungi</taxon>
        <taxon>Dikarya</taxon>
        <taxon>Ascomycota</taxon>
        <taxon>Pezizomycotina</taxon>
        <taxon>Dothideomycetes</taxon>
        <taxon>Pleosporomycetidae</taxon>
        <taxon>Pleosporales</taxon>
        <taxon>Massarineae</taxon>
        <taxon>Didymosphaeriaceae</taxon>
        <taxon>Karstenula</taxon>
    </lineage>
</organism>